<gene>
    <name evidence="1" type="ORF">A9Q93_05855</name>
</gene>
<evidence type="ECO:0000313" key="2">
    <source>
        <dbReference type="Proteomes" id="UP000196102"/>
    </source>
</evidence>
<evidence type="ECO:0000313" key="1">
    <source>
        <dbReference type="EMBL" id="OUS16128.1"/>
    </source>
</evidence>
<name>A0A1Z8B115_9FLAO</name>
<accession>A0A1Z8B115</accession>
<proteinExistence type="predicted"/>
<dbReference type="EMBL" id="MAAX01000096">
    <property type="protein sequence ID" value="OUS16128.1"/>
    <property type="molecule type" value="Genomic_DNA"/>
</dbReference>
<dbReference type="Pfam" id="PF14092">
    <property type="entry name" value="DUF4270"/>
    <property type="match status" value="1"/>
</dbReference>
<evidence type="ECO:0008006" key="3">
    <source>
        <dbReference type="Google" id="ProtNLM"/>
    </source>
</evidence>
<dbReference type="AlphaFoldDB" id="A0A1Z8B115"/>
<dbReference type="PROSITE" id="PS51257">
    <property type="entry name" value="PROKAR_LIPOPROTEIN"/>
    <property type="match status" value="1"/>
</dbReference>
<protein>
    <recommendedName>
        <fullName evidence="3">DUF4270 domain-containing protein</fullName>
    </recommendedName>
</protein>
<organism evidence="1 2">
    <name type="scientific">Nonlabens dokdonensis</name>
    <dbReference type="NCBI Taxonomy" id="328515"/>
    <lineage>
        <taxon>Bacteria</taxon>
        <taxon>Pseudomonadati</taxon>
        <taxon>Bacteroidota</taxon>
        <taxon>Flavobacteriia</taxon>
        <taxon>Flavobacteriales</taxon>
        <taxon>Flavobacteriaceae</taxon>
        <taxon>Nonlabens</taxon>
    </lineage>
</organism>
<dbReference type="InterPro" id="IPR025366">
    <property type="entry name" value="DUF4270"/>
</dbReference>
<dbReference type="RefSeq" id="WP_303686472.1">
    <property type="nucleotide sequence ID" value="NZ_MAAX01000096.1"/>
</dbReference>
<comment type="caution">
    <text evidence="1">The sequence shown here is derived from an EMBL/GenBank/DDBJ whole genome shotgun (WGS) entry which is preliminary data.</text>
</comment>
<sequence length="536" mass="59527">MKKLLCNAAIIFAVVLGVVSCENELTPLGSDFLGEDPENIIKEAEFDVKTYSTTVNPVQTNNFNSVPFGTYFDPVYGESKYGFVAQLNPTFSNPDFGENTILEEVILEIPYFSTIDLTVSSGEDNVYVLDSLYGGNNINFEIYRSNYFLSNFDSNNVAEPAVYYSDFEDVISMNATDLIYSESEFIPSAEQVTIIEEDDEGQLTVQERLSPRLRISLPVDYWENVILNQEGMPSLQSISNFQNYFRGLYFKITGSENGGSLIHLNLNQATLTLSVNSDFADINDFDNDGDVSELNNITSAFEFNFNGNRVVFIDHDFPSTITSNINTSNDPINGSENLYLKGGPGALTIIELFGQSTNNVDGESPELTQIIANDWLINEASIDFYVNQDAVLQGSTQPERILIYDYETGTLLSDYSISTSGIAPINANLRHLGRLEREIEDNVNSQGVKYKLTLTQHLNNIIQGETENNRLAIVVSQNVSLITSSEVSQNPIANPELENIPISAAISHEGTVLHGNLSPEIDKRPKLKIFYSETTN</sequence>
<reference evidence="1 2" key="1">
    <citation type="journal article" date="2017" name="Proc. Natl. Acad. Sci. U.S.A.">
        <title>Simulation of Deepwater Horizon oil plume reveals substrate specialization within a complex community of hydrocarbon-degraders.</title>
        <authorList>
            <person name="Hu P."/>
            <person name="Dubinsky E.A."/>
            <person name="Probst A.J."/>
            <person name="Wang J."/>
            <person name="Sieber C.M.K."/>
            <person name="Tom L.M."/>
            <person name="Gardinali P."/>
            <person name="Banfield J.F."/>
            <person name="Atlas R.M."/>
            <person name="Andersen G.L."/>
        </authorList>
    </citation>
    <scope>NUCLEOTIDE SEQUENCE [LARGE SCALE GENOMIC DNA]</scope>
    <source>
        <strain evidence="1">35_9_T64</strain>
    </source>
</reference>
<dbReference type="Proteomes" id="UP000196102">
    <property type="component" value="Unassembled WGS sequence"/>
</dbReference>